<dbReference type="Proteomes" id="UP000005867">
    <property type="component" value="Chromosome"/>
</dbReference>
<dbReference type="OrthoDB" id="30036at2157"/>
<dbReference type="EMBL" id="CP003098">
    <property type="protein sequence ID" value="AET34259.1"/>
    <property type="molecule type" value="Genomic_DNA"/>
</dbReference>
<dbReference type="AlphaFoldDB" id="G7VFQ3"/>
<proteinExistence type="predicted"/>
<name>G7VFQ3_9CREN</name>
<evidence type="ECO:0000313" key="1">
    <source>
        <dbReference type="EMBL" id="AET34259.1"/>
    </source>
</evidence>
<dbReference type="HOGENOM" id="CLU_2476157_0_0_2"/>
<accession>G7VFQ3</accession>
<reference evidence="1 2" key="1">
    <citation type="journal article" date="2012" name="J. Bacteriol.">
        <title>Complete genome sequence of strain 1860, a crenarchaeon of the genus pyrobaculum able to grow with various electron acceptors.</title>
        <authorList>
            <person name="Mardanov A.V."/>
            <person name="Gumerov V.M."/>
            <person name="Slobodkina G.B."/>
            <person name="Beletsky A.V."/>
            <person name="Bonch-Osmolovskaya E.A."/>
            <person name="Ravin N.V."/>
            <person name="Skryabin K.G."/>
        </authorList>
    </citation>
    <scope>NUCLEOTIDE SEQUENCE [LARGE SCALE GENOMIC DNA]</scope>
    <source>
        <strain evidence="1 2">1860</strain>
    </source>
</reference>
<dbReference type="BioCyc" id="PSP1104324:GJSN-2821-MONOMER"/>
<sequence>MRVLSVAELKRCVEGCRWVCGGVIVADVGGAAELALVLKKALGGEAYVNGRDIHLISERCYIVLTVEERAGGVAVRDALGWGSAEES</sequence>
<protein>
    <submittedName>
        <fullName evidence="1">Uncharacterized protein</fullName>
    </submittedName>
</protein>
<evidence type="ECO:0000313" key="2">
    <source>
        <dbReference type="Proteomes" id="UP000005867"/>
    </source>
</evidence>
<dbReference type="STRING" id="1104324.P186_2883"/>
<gene>
    <name evidence="1" type="ORF">P186_2883</name>
</gene>
<dbReference type="KEGG" id="pyr:P186_2883"/>
<organism evidence="1 2">
    <name type="scientific">Pyrobaculum ferrireducens</name>
    <dbReference type="NCBI Taxonomy" id="1104324"/>
    <lineage>
        <taxon>Archaea</taxon>
        <taxon>Thermoproteota</taxon>
        <taxon>Thermoprotei</taxon>
        <taxon>Thermoproteales</taxon>
        <taxon>Thermoproteaceae</taxon>
        <taxon>Pyrobaculum</taxon>
    </lineage>
</organism>
<dbReference type="RefSeq" id="WP_014290084.1">
    <property type="nucleotide sequence ID" value="NC_016645.1"/>
</dbReference>
<keyword evidence="2" id="KW-1185">Reference proteome</keyword>
<dbReference type="GeneID" id="11594482"/>